<dbReference type="InterPro" id="IPR008752">
    <property type="entry name" value="Peptidase_M11"/>
</dbReference>
<dbReference type="SUPFAM" id="SSF55486">
    <property type="entry name" value="Metalloproteases ('zincins'), catalytic domain"/>
    <property type="match status" value="1"/>
</dbReference>
<feature type="transmembrane region" description="Helical" evidence="2">
    <location>
        <begin position="405"/>
        <end position="424"/>
    </location>
</feature>
<keyword evidence="2" id="KW-0472">Membrane</keyword>
<dbReference type="Pfam" id="PF05548">
    <property type="entry name" value="Peptidase_M11"/>
    <property type="match status" value="1"/>
</dbReference>
<organism evidence="5 6">
    <name type="scientific">Streptomyces collinus</name>
    <dbReference type="NCBI Taxonomy" id="42684"/>
    <lineage>
        <taxon>Bacteria</taxon>
        <taxon>Bacillati</taxon>
        <taxon>Actinomycetota</taxon>
        <taxon>Actinomycetes</taxon>
        <taxon>Kitasatosporales</taxon>
        <taxon>Streptomycetaceae</taxon>
        <taxon>Streptomyces</taxon>
    </lineage>
</organism>
<evidence type="ECO:0000313" key="5">
    <source>
        <dbReference type="EMBL" id="MBB5809712.1"/>
    </source>
</evidence>
<dbReference type="GeneID" id="93837119"/>
<keyword evidence="2" id="KW-0812">Transmembrane</keyword>
<keyword evidence="6" id="KW-1185">Reference proteome</keyword>
<dbReference type="AlphaFoldDB" id="A0AA89TET4"/>
<dbReference type="Proteomes" id="UP000579531">
    <property type="component" value="Unassembled WGS sequence"/>
</dbReference>
<feature type="domain" description="Peptidase M11 gametolysin" evidence="4">
    <location>
        <begin position="120"/>
        <end position="197"/>
    </location>
</feature>
<feature type="signal peptide" evidence="3">
    <location>
        <begin position="1"/>
        <end position="20"/>
    </location>
</feature>
<protein>
    <submittedName>
        <fullName evidence="5">LPXTG-motif cell wall-anchored protein</fullName>
    </submittedName>
</protein>
<name>A0AA89TET4_STRCU</name>
<feature type="chain" id="PRO_5041659374" evidence="3">
    <location>
        <begin position="21"/>
        <end position="438"/>
    </location>
</feature>
<sequence length="438" mass="45014">MRVPRGALLMSAACTSVALAATAPSTAAAADGPAPRRIQIALINFSDSSFADPAKARSNAQNSYFGKTRSLNSYYNEVTRQATTFKPAAGGEGGVIGPINLDLSAAGCDKDSIYGMTKKALEEQGLTWVDDFDHLSLVFPGEKAGCGWGGLGSLSGGVSWLPSGDGTVDQTVISHEFGHNLGYGHQMRIRCEDSDLASCRDTEDNSFKTPMGGGGVGVGLTAPELIHSKFLSDREAVKVTKSSTYKMRSLHGPGDGVRALIVPAGQDSLIVEVRGGAAGKLDDRLAGVHAYRVKNGDFGRDADLIDTTPGDDDTLKAGTVFTDKAHKVEIKVEQSGDGAATVAVSLNGVPSPAKTDGESGNGAAPQTGSSKPVASPSEDGAEGRDGAGGQNGANLAETGADTTNYLPMAAGAAALFAVGGAFLLKSRRKRAAMARHAR</sequence>
<comment type="caution">
    <text evidence="5">The sequence shown here is derived from an EMBL/GenBank/DDBJ whole genome shotgun (WGS) entry which is preliminary data.</text>
</comment>
<evidence type="ECO:0000256" key="2">
    <source>
        <dbReference type="SAM" id="Phobius"/>
    </source>
</evidence>
<dbReference type="RefSeq" id="WP_184843644.1">
    <property type="nucleotide sequence ID" value="NZ_BAABFE010000004.1"/>
</dbReference>
<proteinExistence type="predicted"/>
<accession>A0AA89TET4</accession>
<evidence type="ECO:0000313" key="6">
    <source>
        <dbReference type="Proteomes" id="UP000579531"/>
    </source>
</evidence>
<evidence type="ECO:0000256" key="3">
    <source>
        <dbReference type="SAM" id="SignalP"/>
    </source>
</evidence>
<feature type="region of interest" description="Disordered" evidence="1">
    <location>
        <begin position="347"/>
        <end position="398"/>
    </location>
</feature>
<evidence type="ECO:0000259" key="4">
    <source>
        <dbReference type="Pfam" id="PF05548"/>
    </source>
</evidence>
<evidence type="ECO:0000256" key="1">
    <source>
        <dbReference type="SAM" id="MobiDB-lite"/>
    </source>
</evidence>
<keyword evidence="2" id="KW-1133">Transmembrane helix</keyword>
<dbReference type="NCBIfam" id="TIGR01167">
    <property type="entry name" value="LPXTG_anchor"/>
    <property type="match status" value="1"/>
</dbReference>
<reference evidence="5 6" key="1">
    <citation type="submission" date="2020-08" db="EMBL/GenBank/DDBJ databases">
        <title>Sequencing the genomes of 1000 actinobacteria strains.</title>
        <authorList>
            <person name="Klenk H.-P."/>
        </authorList>
    </citation>
    <scope>NUCLEOTIDE SEQUENCE [LARGE SCALE GENOMIC DNA]</scope>
    <source>
        <strain evidence="5 6">DSM 40129</strain>
    </source>
</reference>
<gene>
    <name evidence="5" type="ORF">HNR72_000740</name>
</gene>
<dbReference type="EMBL" id="JACHLX010000001">
    <property type="protein sequence ID" value="MBB5809712.1"/>
    <property type="molecule type" value="Genomic_DNA"/>
</dbReference>
<keyword evidence="3" id="KW-0732">Signal</keyword>